<reference evidence="1 2" key="1">
    <citation type="submission" date="2024-01" db="EMBL/GenBank/DDBJ databases">
        <title>A telomere-to-telomere, gap-free genome of sweet tea (Lithocarpus litseifolius).</title>
        <authorList>
            <person name="Zhou J."/>
        </authorList>
    </citation>
    <scope>NUCLEOTIDE SEQUENCE [LARGE SCALE GENOMIC DNA]</scope>
    <source>
        <strain evidence="1">Zhou-2022a</strain>
        <tissue evidence="1">Leaf</tissue>
    </source>
</reference>
<proteinExistence type="predicted"/>
<keyword evidence="2" id="KW-1185">Reference proteome</keyword>
<dbReference type="AlphaFoldDB" id="A0AAW2E1L3"/>
<evidence type="ECO:0008006" key="3">
    <source>
        <dbReference type="Google" id="ProtNLM"/>
    </source>
</evidence>
<protein>
    <recommendedName>
        <fullName evidence="3">RNase H type-1 domain-containing protein</fullName>
    </recommendedName>
</protein>
<dbReference type="Proteomes" id="UP001459277">
    <property type="component" value="Unassembled WGS sequence"/>
</dbReference>
<organism evidence="1 2">
    <name type="scientific">Lithocarpus litseifolius</name>
    <dbReference type="NCBI Taxonomy" id="425828"/>
    <lineage>
        <taxon>Eukaryota</taxon>
        <taxon>Viridiplantae</taxon>
        <taxon>Streptophyta</taxon>
        <taxon>Embryophyta</taxon>
        <taxon>Tracheophyta</taxon>
        <taxon>Spermatophyta</taxon>
        <taxon>Magnoliopsida</taxon>
        <taxon>eudicotyledons</taxon>
        <taxon>Gunneridae</taxon>
        <taxon>Pentapetalae</taxon>
        <taxon>rosids</taxon>
        <taxon>fabids</taxon>
        <taxon>Fagales</taxon>
        <taxon>Fagaceae</taxon>
        <taxon>Lithocarpus</taxon>
    </lineage>
</organism>
<gene>
    <name evidence="1" type="ORF">SO802_003776</name>
</gene>
<evidence type="ECO:0000313" key="1">
    <source>
        <dbReference type="EMBL" id="KAL0016707.1"/>
    </source>
</evidence>
<accession>A0AAW2E1L3</accession>
<comment type="caution">
    <text evidence="1">The sequence shown here is derived from an EMBL/GenBank/DDBJ whole genome shotgun (WGS) entry which is preliminary data.</text>
</comment>
<evidence type="ECO:0000313" key="2">
    <source>
        <dbReference type="Proteomes" id="UP001459277"/>
    </source>
</evidence>
<sequence>MEIIVVIKALRFALDLVALLNEDPSLVDYDHLVDEAKVLVQEFLEIDFNHVMRQSNSATHNNARHARRVSELTVWMEDILPHFSTVIQVDSAIS</sequence>
<name>A0AAW2E1L3_9ROSI</name>
<dbReference type="EMBL" id="JAZDWU010000001">
    <property type="protein sequence ID" value="KAL0016707.1"/>
    <property type="molecule type" value="Genomic_DNA"/>
</dbReference>